<evidence type="ECO:0000256" key="2">
    <source>
        <dbReference type="SAM" id="SignalP"/>
    </source>
</evidence>
<evidence type="ECO:0000256" key="1">
    <source>
        <dbReference type="SAM" id="MobiDB-lite"/>
    </source>
</evidence>
<reference evidence="4" key="3">
    <citation type="submission" date="2020-05" db="UniProtKB">
        <authorList>
            <consortium name="EnsemblMetazoa"/>
        </authorList>
    </citation>
    <scope>IDENTIFICATION</scope>
    <source>
        <strain evidence="4">Jacobina</strain>
    </source>
</reference>
<evidence type="ECO:0000313" key="3">
    <source>
        <dbReference type="EMBL" id="MBC1173287.1"/>
    </source>
</evidence>
<dbReference type="VEuPathDB" id="VectorBase:LLOJ004404"/>
<name>A0A1B0CIX1_LUTLO</name>
<feature type="region of interest" description="Disordered" evidence="1">
    <location>
        <begin position="295"/>
        <end position="482"/>
    </location>
</feature>
<feature type="signal peptide" evidence="2">
    <location>
        <begin position="1"/>
        <end position="25"/>
    </location>
</feature>
<dbReference type="EnsemblMetazoa" id="LLOJ004404-RA">
    <property type="protein sequence ID" value="LLOJ004404-PA"/>
    <property type="gene ID" value="LLOJ004404"/>
</dbReference>
<evidence type="ECO:0000313" key="4">
    <source>
        <dbReference type="EnsemblMetazoa" id="LLOJ004404-PA"/>
    </source>
</evidence>
<feature type="region of interest" description="Disordered" evidence="1">
    <location>
        <begin position="55"/>
        <end position="136"/>
    </location>
</feature>
<sequence length="482" mass="54464">MRLEVKSMVILRLLKVLQILHHTWSTMMSSWDEFCAPGQDLLMWRKQILKEFKKEDKKTHESVPIASSSTQAGPSTISPRKRTRSMFDNNNQPESKDSRALEMFHLHESHQSPPRKRTRSNTKGTVEPRRRSQRLAVQHCSTIAEEEEKVTPISIVDKDSATDDHQGNNYEAYSESVIQPTSSTPIVNSVFTDGPSKSKTFSDANQNETSIDLPKLALRKRANAVSHETFDDCDSFASEEIASDTQILEESSAENNMRCSQSKSQQFSNEELPTIVEDPNEDENVEREAIIEKELDFESFSEDQGDQGDCKPPDESNSASNVDDPEESVDTSTTSTATLHSIRSANAPESPSNNERVNSLKRPRTKRRRLVHSGNSSDSYETDNSKDESFEISSTERILRTRSNKTKKNQRRRSQRLLKSQSPIREETEDQTINNSSHLIENGETGTEENTSFSNSFETTSNSTTTLNSTCVRMTPDNDGRQ</sequence>
<dbReference type="EMBL" id="AJWK01013857">
    <property type="status" value="NOT_ANNOTATED_CDS"/>
    <property type="molecule type" value="Genomic_DNA"/>
</dbReference>
<reference evidence="3" key="2">
    <citation type="journal article" date="2020" name="BMC">
        <title>Leishmania infection induces a limited differential gene expression in the sand fly midgut.</title>
        <authorList>
            <person name="Coutinho-Abreu I.V."/>
            <person name="Serafim T.D."/>
            <person name="Meneses C."/>
            <person name="Kamhawi S."/>
            <person name="Oliveira F."/>
            <person name="Valenzuela J.G."/>
        </authorList>
    </citation>
    <scope>NUCLEOTIDE SEQUENCE</scope>
    <source>
        <strain evidence="3">Jacobina</strain>
        <tissue evidence="3">Midgut</tissue>
    </source>
</reference>
<evidence type="ECO:0000313" key="5">
    <source>
        <dbReference type="Proteomes" id="UP000092461"/>
    </source>
</evidence>
<feature type="compositionally biased region" description="Basic residues" evidence="1">
    <location>
        <begin position="359"/>
        <end position="371"/>
    </location>
</feature>
<proteinExistence type="predicted"/>
<organism evidence="4 5">
    <name type="scientific">Lutzomyia longipalpis</name>
    <name type="common">Sand fly</name>
    <dbReference type="NCBI Taxonomy" id="7200"/>
    <lineage>
        <taxon>Eukaryota</taxon>
        <taxon>Metazoa</taxon>
        <taxon>Ecdysozoa</taxon>
        <taxon>Arthropoda</taxon>
        <taxon>Hexapoda</taxon>
        <taxon>Insecta</taxon>
        <taxon>Pterygota</taxon>
        <taxon>Neoptera</taxon>
        <taxon>Endopterygota</taxon>
        <taxon>Diptera</taxon>
        <taxon>Nematocera</taxon>
        <taxon>Psychodoidea</taxon>
        <taxon>Psychodidae</taxon>
        <taxon>Lutzomyia</taxon>
        <taxon>Lutzomyia</taxon>
    </lineage>
</organism>
<reference evidence="5" key="1">
    <citation type="submission" date="2012-05" db="EMBL/GenBank/DDBJ databases">
        <title>Whole Genome Assembly of Lutzomyia longipalpis.</title>
        <authorList>
            <person name="Richards S."/>
            <person name="Qu C."/>
            <person name="Dillon R."/>
            <person name="Worley K."/>
            <person name="Scherer S."/>
            <person name="Batterton M."/>
            <person name="Taylor A."/>
            <person name="Hawes A."/>
            <person name="Hernandez B."/>
            <person name="Kovar C."/>
            <person name="Mandapat C."/>
            <person name="Pham C."/>
            <person name="Qu C."/>
            <person name="Jing C."/>
            <person name="Bess C."/>
            <person name="Bandaranaike D."/>
            <person name="Ngo D."/>
            <person name="Ongeri F."/>
            <person name="Arias F."/>
            <person name="Lara F."/>
            <person name="Weissenberger G."/>
            <person name="Kamau G."/>
            <person name="Han H."/>
            <person name="Shen H."/>
            <person name="Dinh H."/>
            <person name="Khalil I."/>
            <person name="Jones J."/>
            <person name="Shafer J."/>
            <person name="Jayaseelan J."/>
            <person name="Quiroz J."/>
            <person name="Blankenburg K."/>
            <person name="Nguyen L."/>
            <person name="Jackson L."/>
            <person name="Francisco L."/>
            <person name="Tang L.-Y."/>
            <person name="Pu L.-L."/>
            <person name="Perales L."/>
            <person name="Lorensuhewa L."/>
            <person name="Munidasa M."/>
            <person name="Coyle M."/>
            <person name="Taylor M."/>
            <person name="Puazo M."/>
            <person name="Firestine M."/>
            <person name="Scheel M."/>
            <person name="Javaid M."/>
            <person name="Wang M."/>
            <person name="Li M."/>
            <person name="Tabassum N."/>
            <person name="Saada N."/>
            <person name="Osuji N."/>
            <person name="Aqrawi P."/>
            <person name="Fu Q."/>
            <person name="Thornton R."/>
            <person name="Raj R."/>
            <person name="Goodspeed R."/>
            <person name="Mata R."/>
            <person name="Najjar R."/>
            <person name="Gubbala S."/>
            <person name="Lee S."/>
            <person name="Denson S."/>
            <person name="Patil S."/>
            <person name="Macmil S."/>
            <person name="Qi S."/>
            <person name="Matskevitch T."/>
            <person name="Palculict T."/>
            <person name="Mathew T."/>
            <person name="Vee V."/>
            <person name="Velamala V."/>
            <person name="Korchina V."/>
            <person name="Cai W."/>
            <person name="Liu W."/>
            <person name="Dai W."/>
            <person name="Zou X."/>
            <person name="Zhu Y."/>
            <person name="Zhang Y."/>
            <person name="Wu Y.-Q."/>
            <person name="Xin Y."/>
            <person name="Nazarath L."/>
            <person name="Kovar C."/>
            <person name="Han Y."/>
            <person name="Muzny D."/>
            <person name="Gibbs R."/>
        </authorList>
    </citation>
    <scope>NUCLEOTIDE SEQUENCE [LARGE SCALE GENOMIC DNA]</scope>
    <source>
        <strain evidence="5">Jacobina</strain>
    </source>
</reference>
<feature type="compositionally biased region" description="Polar residues" evidence="1">
    <location>
        <begin position="330"/>
        <end position="357"/>
    </location>
</feature>
<accession>A0A1B0CIX1</accession>
<feature type="region of interest" description="Disordered" evidence="1">
    <location>
        <begin position="249"/>
        <end position="283"/>
    </location>
</feature>
<keyword evidence="5" id="KW-1185">Reference proteome</keyword>
<feature type="compositionally biased region" description="Polar residues" evidence="1">
    <location>
        <begin position="249"/>
        <end position="271"/>
    </location>
</feature>
<feature type="compositionally biased region" description="Acidic residues" evidence="1">
    <location>
        <begin position="297"/>
        <end position="306"/>
    </location>
</feature>
<feature type="compositionally biased region" description="Low complexity" evidence="1">
    <location>
        <begin position="442"/>
        <end position="470"/>
    </location>
</feature>
<dbReference type="EMBL" id="GITU01004584">
    <property type="protein sequence ID" value="MBC1173287.1"/>
    <property type="molecule type" value="Transcribed_RNA"/>
</dbReference>
<feature type="chain" id="PRO_5044555351" evidence="2">
    <location>
        <begin position="26"/>
        <end position="482"/>
    </location>
</feature>
<dbReference type="Proteomes" id="UP000092461">
    <property type="component" value="Unassembled WGS sequence"/>
</dbReference>
<feature type="compositionally biased region" description="Basic residues" evidence="1">
    <location>
        <begin position="400"/>
        <end position="416"/>
    </location>
</feature>
<feature type="compositionally biased region" description="Polar residues" evidence="1">
    <location>
        <begin position="65"/>
        <end position="78"/>
    </location>
</feature>
<dbReference type="VEuPathDB" id="VectorBase:LLONM1_006314"/>
<protein>
    <submittedName>
        <fullName evidence="3">Putative secreted protein</fullName>
    </submittedName>
</protein>
<dbReference type="AlphaFoldDB" id="A0A1B0CIX1"/>
<keyword evidence="2" id="KW-0732">Signal</keyword>
<feature type="compositionally biased region" description="Basic and acidic residues" evidence="1">
    <location>
        <begin position="94"/>
        <end position="110"/>
    </location>
</feature>